<keyword evidence="5" id="KW-1185">Reference proteome</keyword>
<dbReference type="Gene3D" id="3.30.300.30">
    <property type="match status" value="1"/>
</dbReference>
<dbReference type="InterPro" id="IPR000873">
    <property type="entry name" value="AMP-dep_synth/lig_dom"/>
</dbReference>
<dbReference type="Proteomes" id="UP000031197">
    <property type="component" value="Unassembled WGS sequence"/>
</dbReference>
<dbReference type="InterPro" id="IPR042099">
    <property type="entry name" value="ANL_N_sf"/>
</dbReference>
<name>A0A0B3Z5Q3_9ALTE</name>
<dbReference type="Pfam" id="PF23562">
    <property type="entry name" value="AMP-binding_C_3"/>
    <property type="match status" value="1"/>
</dbReference>
<dbReference type="InterPro" id="IPR020845">
    <property type="entry name" value="AMP-binding_CS"/>
</dbReference>
<keyword evidence="2" id="KW-0436">Ligase</keyword>
<dbReference type="Gene3D" id="3.40.50.12780">
    <property type="entry name" value="N-terminal domain of ligase-like"/>
    <property type="match status" value="1"/>
</dbReference>
<organism evidence="4 5">
    <name type="scientific">Alteromonas marina</name>
    <dbReference type="NCBI Taxonomy" id="203795"/>
    <lineage>
        <taxon>Bacteria</taxon>
        <taxon>Pseudomonadati</taxon>
        <taxon>Pseudomonadota</taxon>
        <taxon>Gammaproteobacteria</taxon>
        <taxon>Alteromonadales</taxon>
        <taxon>Alteromonadaceae</taxon>
        <taxon>Alteromonas/Salinimonas group</taxon>
        <taxon>Alteromonas</taxon>
    </lineage>
</organism>
<evidence type="ECO:0000256" key="2">
    <source>
        <dbReference type="ARBA" id="ARBA00022598"/>
    </source>
</evidence>
<reference evidence="4 5" key="1">
    <citation type="submission" date="2014-12" db="EMBL/GenBank/DDBJ databases">
        <title>Genome sequencing of Alteromonas marina AD001.</title>
        <authorList>
            <person name="Adrian T.G.S."/>
            <person name="Chan K.G."/>
        </authorList>
    </citation>
    <scope>NUCLEOTIDE SEQUENCE [LARGE SCALE GENOMIC DNA]</scope>
    <source>
        <strain evidence="4 5">AD001</strain>
    </source>
</reference>
<dbReference type="RefSeq" id="WP_039219687.1">
    <property type="nucleotide sequence ID" value="NZ_JWLW01000014.1"/>
</dbReference>
<feature type="domain" description="AMP-dependent synthetase/ligase" evidence="3">
    <location>
        <begin position="7"/>
        <end position="332"/>
    </location>
</feature>
<gene>
    <name evidence="4" type="ORF">RJ41_09280</name>
</gene>
<dbReference type="EMBL" id="JWLW01000014">
    <property type="protein sequence ID" value="KHT53394.1"/>
    <property type="molecule type" value="Genomic_DNA"/>
</dbReference>
<dbReference type="PANTHER" id="PTHR43201">
    <property type="entry name" value="ACYL-COA SYNTHETASE"/>
    <property type="match status" value="1"/>
</dbReference>
<dbReference type="OrthoDB" id="9803968at2"/>
<evidence type="ECO:0000313" key="5">
    <source>
        <dbReference type="Proteomes" id="UP000031197"/>
    </source>
</evidence>
<dbReference type="Pfam" id="PF00501">
    <property type="entry name" value="AMP-binding"/>
    <property type="match status" value="1"/>
</dbReference>
<sequence>MLLNQYINGHDDDVALKCKDGSMTYRALLSAVENLASWITNHNVERVGIAFDNSFAWVIADLACQQANVCCVPVPLFFTASQQEHVLNESQCHFLLTNRGGELSEWSESPAVLDSENDIVAHPLKHDSRVYTPVGTNKITFTSGSTGSPKGVCLSTESQWKVAHSIERAVQPEIVNHLCLLPLSTLLENIAGVYAPLYHGGTVYLATASERGFQGSKLVNPNALLSLIDRVQPSSVILVPDLLMVLVQACNQGWTPPSSLMFIAVGGAHVAPTLLAQAQAKGLPVFEGYGLSEAVSVSTLNTPNCNTMGSAGKTLGHNQLHIEEGEIVVTGNHFLGYLNQPSSFYPTQVRTGDLGFFSDNTLTLNGRIKNIMVNSFGRNVSPEWIESLLLGTGLFRQALVYCEAKPYCVALLVPASNTISNTQIQSTVALINKQLPDYAQVVNFATIGLCTPENQLLTPTGKLKRDAIIARYATDLDMLYQGQDQHQYSVQSTTAFSSQFVIKE</sequence>
<dbReference type="AlphaFoldDB" id="A0A0B3Z5Q3"/>
<dbReference type="PROSITE" id="PS00455">
    <property type="entry name" value="AMP_BINDING"/>
    <property type="match status" value="1"/>
</dbReference>
<dbReference type="GO" id="GO:0006631">
    <property type="term" value="P:fatty acid metabolic process"/>
    <property type="evidence" value="ECO:0007669"/>
    <property type="project" value="TreeGrafter"/>
</dbReference>
<dbReference type="GO" id="GO:0031956">
    <property type="term" value="F:medium-chain fatty acid-CoA ligase activity"/>
    <property type="evidence" value="ECO:0007669"/>
    <property type="project" value="TreeGrafter"/>
</dbReference>
<accession>A0A0B3Z5Q3</accession>
<evidence type="ECO:0000256" key="1">
    <source>
        <dbReference type="ARBA" id="ARBA00006432"/>
    </source>
</evidence>
<comment type="similarity">
    <text evidence="1">Belongs to the ATP-dependent AMP-binding enzyme family.</text>
</comment>
<dbReference type="InterPro" id="IPR045851">
    <property type="entry name" value="AMP-bd_C_sf"/>
</dbReference>
<comment type="caution">
    <text evidence="4">The sequence shown here is derived from an EMBL/GenBank/DDBJ whole genome shotgun (WGS) entry which is preliminary data.</text>
</comment>
<protein>
    <submittedName>
        <fullName evidence="4">AMP-dependent synthetase</fullName>
    </submittedName>
</protein>
<evidence type="ECO:0000259" key="3">
    <source>
        <dbReference type="Pfam" id="PF00501"/>
    </source>
</evidence>
<proteinExistence type="inferred from homology"/>
<dbReference type="PANTHER" id="PTHR43201:SF5">
    <property type="entry name" value="MEDIUM-CHAIN ACYL-COA LIGASE ACSF2, MITOCHONDRIAL"/>
    <property type="match status" value="1"/>
</dbReference>
<evidence type="ECO:0000313" key="4">
    <source>
        <dbReference type="EMBL" id="KHT53394.1"/>
    </source>
</evidence>
<dbReference type="SUPFAM" id="SSF56801">
    <property type="entry name" value="Acetyl-CoA synthetase-like"/>
    <property type="match status" value="1"/>
</dbReference>